<dbReference type="EMBL" id="BMGR01000005">
    <property type="protein sequence ID" value="GGG01683.1"/>
    <property type="molecule type" value="Genomic_DNA"/>
</dbReference>
<dbReference type="AlphaFoldDB" id="A0A917CXR2"/>
<evidence type="ECO:0000313" key="7">
    <source>
        <dbReference type="Proteomes" id="UP000644756"/>
    </source>
</evidence>
<dbReference type="GO" id="GO:0016491">
    <property type="term" value="F:oxidoreductase activity"/>
    <property type="evidence" value="ECO:0007669"/>
    <property type="project" value="UniProtKB-KW"/>
</dbReference>
<dbReference type="PANTHER" id="PTHR43401:SF2">
    <property type="entry name" value="L-THREONINE 3-DEHYDROGENASE"/>
    <property type="match status" value="1"/>
</dbReference>
<protein>
    <submittedName>
        <fullName evidence="6">Alcohol dehydrogenase</fullName>
    </submittedName>
</protein>
<dbReference type="PROSITE" id="PS00059">
    <property type="entry name" value="ADH_ZINC"/>
    <property type="match status" value="1"/>
</dbReference>
<keyword evidence="3" id="KW-0560">Oxidoreductase</keyword>
<dbReference type="Pfam" id="PF08240">
    <property type="entry name" value="ADH_N"/>
    <property type="match status" value="1"/>
</dbReference>
<keyword evidence="2 4" id="KW-0862">Zinc</keyword>
<dbReference type="SUPFAM" id="SSF50129">
    <property type="entry name" value="GroES-like"/>
    <property type="match status" value="1"/>
</dbReference>
<organism evidence="6 7">
    <name type="scientific">Paenibacillus abyssi</name>
    <dbReference type="NCBI Taxonomy" id="1340531"/>
    <lineage>
        <taxon>Bacteria</taxon>
        <taxon>Bacillati</taxon>
        <taxon>Bacillota</taxon>
        <taxon>Bacilli</taxon>
        <taxon>Bacillales</taxon>
        <taxon>Paenibacillaceae</taxon>
        <taxon>Paenibacillus</taxon>
    </lineage>
</organism>
<dbReference type="InterPro" id="IPR036291">
    <property type="entry name" value="NAD(P)-bd_dom_sf"/>
</dbReference>
<feature type="domain" description="Enoyl reductase (ER)" evidence="5">
    <location>
        <begin position="11"/>
        <end position="344"/>
    </location>
</feature>
<dbReference type="InterPro" id="IPR002328">
    <property type="entry name" value="ADH_Zn_CS"/>
</dbReference>
<dbReference type="InterPro" id="IPR050129">
    <property type="entry name" value="Zn_alcohol_dh"/>
</dbReference>
<dbReference type="GO" id="GO:0008270">
    <property type="term" value="F:zinc ion binding"/>
    <property type="evidence" value="ECO:0007669"/>
    <property type="project" value="InterPro"/>
</dbReference>
<comment type="cofactor">
    <cofactor evidence="4">
        <name>Zn(2+)</name>
        <dbReference type="ChEBI" id="CHEBI:29105"/>
    </cofactor>
</comment>
<evidence type="ECO:0000313" key="6">
    <source>
        <dbReference type="EMBL" id="GGG01683.1"/>
    </source>
</evidence>
<proteinExistence type="inferred from homology"/>
<dbReference type="CDD" id="cd08239">
    <property type="entry name" value="THR_DH_like"/>
    <property type="match status" value="1"/>
</dbReference>
<evidence type="ECO:0000256" key="1">
    <source>
        <dbReference type="ARBA" id="ARBA00022723"/>
    </source>
</evidence>
<dbReference type="PANTHER" id="PTHR43401">
    <property type="entry name" value="L-THREONINE 3-DEHYDROGENASE"/>
    <property type="match status" value="1"/>
</dbReference>
<keyword evidence="1 4" id="KW-0479">Metal-binding</keyword>
<dbReference type="SMART" id="SM00829">
    <property type="entry name" value="PKS_ER"/>
    <property type="match status" value="1"/>
</dbReference>
<comment type="caution">
    <text evidence="6">The sequence shown here is derived from an EMBL/GenBank/DDBJ whole genome shotgun (WGS) entry which is preliminary data.</text>
</comment>
<evidence type="ECO:0000259" key="5">
    <source>
        <dbReference type="SMART" id="SM00829"/>
    </source>
</evidence>
<dbReference type="Proteomes" id="UP000644756">
    <property type="component" value="Unassembled WGS sequence"/>
</dbReference>
<dbReference type="RefSeq" id="WP_229725083.1">
    <property type="nucleotide sequence ID" value="NZ_BMGR01000005.1"/>
</dbReference>
<dbReference type="InterPro" id="IPR013149">
    <property type="entry name" value="ADH-like_C"/>
</dbReference>
<dbReference type="Gene3D" id="3.90.180.10">
    <property type="entry name" value="Medium-chain alcohol dehydrogenases, catalytic domain"/>
    <property type="match status" value="1"/>
</dbReference>
<evidence type="ECO:0000256" key="4">
    <source>
        <dbReference type="RuleBase" id="RU361277"/>
    </source>
</evidence>
<dbReference type="InterPro" id="IPR011032">
    <property type="entry name" value="GroES-like_sf"/>
</dbReference>
<reference evidence="6" key="1">
    <citation type="journal article" date="2014" name="Int. J. Syst. Evol. Microbiol.">
        <title>Complete genome sequence of Corynebacterium casei LMG S-19264T (=DSM 44701T), isolated from a smear-ripened cheese.</title>
        <authorList>
            <consortium name="US DOE Joint Genome Institute (JGI-PGF)"/>
            <person name="Walter F."/>
            <person name="Albersmeier A."/>
            <person name="Kalinowski J."/>
            <person name="Ruckert C."/>
        </authorList>
    </citation>
    <scope>NUCLEOTIDE SEQUENCE</scope>
    <source>
        <strain evidence="6">CGMCC 1.12987</strain>
    </source>
</reference>
<gene>
    <name evidence="6" type="ORF">GCM10010916_18550</name>
</gene>
<evidence type="ECO:0000256" key="2">
    <source>
        <dbReference type="ARBA" id="ARBA00022833"/>
    </source>
</evidence>
<sequence>MTTMRAVILPGNKEVQVIDKPRPVPGDGQVLVRMRASAICRSDMSLYYGGKPLVGGEAAKTGRIVPGHEPAGDVVEIGPGVRGVMPGDRVAVYLAIGCGHCRYCLSGYLSLCSEWKCVGFDVDGGNADYMVVPAQNCLKLPDEMSYETGALLLDNMGTQYHAQKTLEVSGNDTVAIYGLGPMGSAGVLIAKARGARVIAIDVLESRLEMAKELGADVTINSAKENVLEVISNLTHGEGVDKAIDASGNPSAQNMALDSVRKMGSVALIGETSSTTINPSEQMIRKLLKVYGIWIHPIWMYEEIAQFVLDHKIPVDRYITHRFSIEQAADAFRMFDERITDKAVFVWD</sequence>
<dbReference type="InterPro" id="IPR013154">
    <property type="entry name" value="ADH-like_N"/>
</dbReference>
<dbReference type="InterPro" id="IPR020843">
    <property type="entry name" value="ER"/>
</dbReference>
<dbReference type="SUPFAM" id="SSF51735">
    <property type="entry name" value="NAD(P)-binding Rossmann-fold domains"/>
    <property type="match status" value="1"/>
</dbReference>
<name>A0A917CXR2_9BACL</name>
<reference evidence="6" key="2">
    <citation type="submission" date="2020-09" db="EMBL/GenBank/DDBJ databases">
        <authorList>
            <person name="Sun Q."/>
            <person name="Zhou Y."/>
        </authorList>
    </citation>
    <scope>NUCLEOTIDE SEQUENCE</scope>
    <source>
        <strain evidence="6">CGMCC 1.12987</strain>
    </source>
</reference>
<keyword evidence="7" id="KW-1185">Reference proteome</keyword>
<accession>A0A917CXR2</accession>
<dbReference type="Pfam" id="PF00107">
    <property type="entry name" value="ADH_zinc_N"/>
    <property type="match status" value="1"/>
</dbReference>
<evidence type="ECO:0000256" key="3">
    <source>
        <dbReference type="ARBA" id="ARBA00023002"/>
    </source>
</evidence>
<comment type="similarity">
    <text evidence="4">Belongs to the zinc-containing alcohol dehydrogenase family.</text>
</comment>
<dbReference type="Gene3D" id="3.40.50.720">
    <property type="entry name" value="NAD(P)-binding Rossmann-like Domain"/>
    <property type="match status" value="1"/>
</dbReference>